<comment type="subunit">
    <text evidence="7">The complex comprises the extracytoplasmic solute receptor protein and the two transmembrane proteins.</text>
</comment>
<feature type="transmembrane region" description="Helical" evidence="7">
    <location>
        <begin position="27"/>
        <end position="50"/>
    </location>
</feature>
<feature type="transmembrane region" description="Helical" evidence="7">
    <location>
        <begin position="62"/>
        <end position="82"/>
    </location>
</feature>
<gene>
    <name evidence="9" type="ORF">JCR33_07040</name>
</gene>
<feature type="transmembrane region" description="Helical" evidence="7">
    <location>
        <begin position="102"/>
        <end position="125"/>
    </location>
</feature>
<reference evidence="9" key="1">
    <citation type="submission" date="2020-12" db="EMBL/GenBank/DDBJ databases">
        <title>Bacterial taxonomy.</title>
        <authorList>
            <person name="Pan X."/>
        </authorList>
    </citation>
    <scope>NUCLEOTIDE SEQUENCE</scope>
    <source>
        <strain evidence="9">B2012</strain>
    </source>
</reference>
<dbReference type="Proteomes" id="UP000609531">
    <property type="component" value="Unassembled WGS sequence"/>
</dbReference>
<comment type="caution">
    <text evidence="9">The sequence shown here is derived from an EMBL/GenBank/DDBJ whole genome shotgun (WGS) entry which is preliminary data.</text>
</comment>
<evidence type="ECO:0000256" key="4">
    <source>
        <dbReference type="ARBA" id="ARBA00022692"/>
    </source>
</evidence>
<dbReference type="EMBL" id="JAEKJA010000005">
    <property type="protein sequence ID" value="MBJ3775435.1"/>
    <property type="molecule type" value="Genomic_DNA"/>
</dbReference>
<feature type="domain" description="Tripartite ATP-independent periplasmic transporters DctQ component" evidence="8">
    <location>
        <begin position="3"/>
        <end position="129"/>
    </location>
</feature>
<dbReference type="GO" id="GO:0022857">
    <property type="term" value="F:transmembrane transporter activity"/>
    <property type="evidence" value="ECO:0007669"/>
    <property type="project" value="UniProtKB-UniRule"/>
</dbReference>
<keyword evidence="4 7" id="KW-0812">Transmembrane</keyword>
<organism evidence="9 10">
    <name type="scientific">Acuticoccus mangrovi</name>
    <dbReference type="NCBI Taxonomy" id="2796142"/>
    <lineage>
        <taxon>Bacteria</taxon>
        <taxon>Pseudomonadati</taxon>
        <taxon>Pseudomonadota</taxon>
        <taxon>Alphaproteobacteria</taxon>
        <taxon>Hyphomicrobiales</taxon>
        <taxon>Amorphaceae</taxon>
        <taxon>Acuticoccus</taxon>
    </lineage>
</organism>
<keyword evidence="10" id="KW-1185">Reference proteome</keyword>
<dbReference type="AlphaFoldDB" id="A0A934MFZ2"/>
<evidence type="ECO:0000256" key="3">
    <source>
        <dbReference type="ARBA" id="ARBA00022475"/>
    </source>
</evidence>
<evidence type="ECO:0000256" key="6">
    <source>
        <dbReference type="ARBA" id="ARBA00023136"/>
    </source>
</evidence>
<comment type="subcellular location">
    <subcellularLocation>
        <location evidence="7">Cell inner membrane</location>
        <topology evidence="7">Multi-pass membrane protein</topology>
    </subcellularLocation>
    <subcellularLocation>
        <location evidence="1">Cell membrane</location>
        <topology evidence="1">Multi-pass membrane protein</topology>
    </subcellularLocation>
</comment>
<dbReference type="Pfam" id="PF04290">
    <property type="entry name" value="DctQ"/>
    <property type="match status" value="1"/>
</dbReference>
<keyword evidence="6 7" id="KW-0472">Membrane</keyword>
<protein>
    <recommendedName>
        <fullName evidence="7">TRAP transporter small permease protein</fullName>
    </recommendedName>
</protein>
<evidence type="ECO:0000256" key="7">
    <source>
        <dbReference type="RuleBase" id="RU369079"/>
    </source>
</evidence>
<evidence type="ECO:0000313" key="9">
    <source>
        <dbReference type="EMBL" id="MBJ3775435.1"/>
    </source>
</evidence>
<evidence type="ECO:0000256" key="1">
    <source>
        <dbReference type="ARBA" id="ARBA00004651"/>
    </source>
</evidence>
<comment type="caution">
    <text evidence="7">Lacks conserved residue(s) required for the propagation of feature annotation.</text>
</comment>
<sequence length="147" mass="15995">MTAASAVSNLLFARPFAADHELTKHIIAIVIFMFLPYCQLVGANVTVDIFTEGMGERTKAAMEVFASLFALAFAALLLVQMWKGMGSYMRYVEVTPVLKLPLWTAFPPILVSLGFLLLAALITAAEGVRHLLGRPAWLTAPRAEEAA</sequence>
<comment type="similarity">
    <text evidence="7">Belongs to the TRAP transporter small permease family.</text>
</comment>
<keyword evidence="7" id="KW-0997">Cell inner membrane</keyword>
<name>A0A934MFZ2_9HYPH</name>
<keyword evidence="2 7" id="KW-0813">Transport</keyword>
<evidence type="ECO:0000313" key="10">
    <source>
        <dbReference type="Proteomes" id="UP000609531"/>
    </source>
</evidence>
<evidence type="ECO:0000256" key="2">
    <source>
        <dbReference type="ARBA" id="ARBA00022448"/>
    </source>
</evidence>
<proteinExistence type="inferred from homology"/>
<accession>A0A934MFZ2</accession>
<evidence type="ECO:0000256" key="5">
    <source>
        <dbReference type="ARBA" id="ARBA00022989"/>
    </source>
</evidence>
<comment type="function">
    <text evidence="7">Part of the tripartite ATP-independent periplasmic (TRAP) transport system.</text>
</comment>
<dbReference type="InterPro" id="IPR055348">
    <property type="entry name" value="DctQ"/>
</dbReference>
<keyword evidence="3" id="KW-1003">Cell membrane</keyword>
<keyword evidence="5 7" id="KW-1133">Transmembrane helix</keyword>
<evidence type="ECO:0000259" key="8">
    <source>
        <dbReference type="Pfam" id="PF04290"/>
    </source>
</evidence>
<dbReference type="GO" id="GO:0005886">
    <property type="term" value="C:plasma membrane"/>
    <property type="evidence" value="ECO:0007669"/>
    <property type="project" value="UniProtKB-SubCell"/>
</dbReference>